<dbReference type="WBParaSite" id="TREG1_119270.2">
    <property type="protein sequence ID" value="TREG1_119270.2"/>
    <property type="gene ID" value="TREG1_119270"/>
</dbReference>
<keyword evidence="2" id="KW-0812">Transmembrane</keyword>
<evidence type="ECO:0000256" key="2">
    <source>
        <dbReference type="SAM" id="Phobius"/>
    </source>
</evidence>
<name>A0AA85J1C2_TRIRE</name>
<dbReference type="PANTHER" id="PTHR47331">
    <property type="entry name" value="PHD-TYPE DOMAIN-CONTAINING PROTEIN"/>
    <property type="match status" value="1"/>
</dbReference>
<proteinExistence type="predicted"/>
<dbReference type="Pfam" id="PF03564">
    <property type="entry name" value="DUF1759"/>
    <property type="match status" value="1"/>
</dbReference>
<feature type="region of interest" description="Disordered" evidence="1">
    <location>
        <begin position="247"/>
        <end position="287"/>
    </location>
</feature>
<feature type="compositionally biased region" description="Low complexity" evidence="1">
    <location>
        <begin position="363"/>
        <end position="375"/>
    </location>
</feature>
<dbReference type="WBParaSite" id="TREG1_119270.3">
    <property type="protein sequence ID" value="TREG1_119270.3"/>
    <property type="gene ID" value="TREG1_119270"/>
</dbReference>
<keyword evidence="3" id="KW-1185">Reference proteome</keyword>
<feature type="transmembrane region" description="Helical" evidence="2">
    <location>
        <begin position="581"/>
        <end position="607"/>
    </location>
</feature>
<evidence type="ECO:0000313" key="5">
    <source>
        <dbReference type="WBParaSite" id="TREG1_119270.3"/>
    </source>
</evidence>
<feature type="region of interest" description="Disordered" evidence="1">
    <location>
        <begin position="486"/>
        <end position="510"/>
    </location>
</feature>
<evidence type="ECO:0000313" key="3">
    <source>
        <dbReference type="Proteomes" id="UP000050795"/>
    </source>
</evidence>
<dbReference type="AlphaFoldDB" id="A0AA85J1C2"/>
<protein>
    <submittedName>
        <fullName evidence="4 5">Uncharacterized protein</fullName>
    </submittedName>
</protein>
<dbReference type="WBParaSite" id="TREG1_119280.1">
    <property type="protein sequence ID" value="TREG1_119280.1"/>
    <property type="gene ID" value="TREG1_119280"/>
</dbReference>
<sequence>MLGSRKGQSVLDANRKVSHCDLSATCNDVSDVKHDMVDVTVSPFRDNRDIKLPKLEPRCFDGNPADYLQFVKEFEIMLSGFLLNDELKLMYLMRYCTGDAARAIQCCKFMKPKEGYDEAMSILRQRFGRPSMIAGKLFEAVKGNGGQLQDDSQALTEFLDNLLIYKNGMISMNRVSDLNSSFILEVIARRLPTRLQRKWVKISSRMEDDGIEPKFDDIMKLVNTSVNQSMSKFASILNLTPRIEQSESKMQSLMTNRPQRGGYREGSMMSSNAYRSSECNNFRSTSSTDKLQDTRQIRLCLTRVQKVHTEVNCEPVSKFSDKLNVNSRSDSELCDDNGAVKKSVVATGKPLLNRVSQNRVTASESSSDSTSLQSISSQSEVIKPLMIFEEEPKLSTSIIKEFENDEVDDLSLVDHYEKRDMPTTAKLNKGSVQLQREVELNADAVPEGVHTCETVSVIDQHVAQLSSDDSAKPEIVVKDSSGGNLAVGQLSESRTRTASDPPLSSSPCVTQSSLKLSSTMKQTPINSSILCNDYGSVSSFERMNINGQFSVYKPSVKERVIVKLTCTNKGISSFKLLFECYYLWCKLLCFYTWLMRYVVCVFVIYILRYNDMSVLPFRFEDIADRRKLANELCDDFPT</sequence>
<evidence type="ECO:0000313" key="4">
    <source>
        <dbReference type="WBParaSite" id="TREG1_119270.2"/>
    </source>
</evidence>
<evidence type="ECO:0000256" key="1">
    <source>
        <dbReference type="SAM" id="MobiDB-lite"/>
    </source>
</evidence>
<accession>A0AA85J1C2</accession>
<dbReference type="InterPro" id="IPR005312">
    <property type="entry name" value="DUF1759"/>
</dbReference>
<organism evidence="3 4">
    <name type="scientific">Trichobilharzia regenti</name>
    <name type="common">Nasal bird schistosome</name>
    <dbReference type="NCBI Taxonomy" id="157069"/>
    <lineage>
        <taxon>Eukaryota</taxon>
        <taxon>Metazoa</taxon>
        <taxon>Spiralia</taxon>
        <taxon>Lophotrochozoa</taxon>
        <taxon>Platyhelminthes</taxon>
        <taxon>Trematoda</taxon>
        <taxon>Digenea</taxon>
        <taxon>Strigeidida</taxon>
        <taxon>Schistosomatoidea</taxon>
        <taxon>Schistosomatidae</taxon>
        <taxon>Trichobilharzia</taxon>
    </lineage>
</organism>
<keyword evidence="2" id="KW-0472">Membrane</keyword>
<dbReference type="WBParaSite" id="TREG1_49330.1">
    <property type="protein sequence ID" value="TREG1_49330.1"/>
    <property type="gene ID" value="TREG1_49330"/>
</dbReference>
<reference evidence="3" key="1">
    <citation type="submission" date="2022-06" db="EMBL/GenBank/DDBJ databases">
        <authorList>
            <person name="Berger JAMES D."/>
            <person name="Berger JAMES D."/>
        </authorList>
    </citation>
    <scope>NUCLEOTIDE SEQUENCE [LARGE SCALE GENOMIC DNA]</scope>
</reference>
<dbReference type="Proteomes" id="UP000050795">
    <property type="component" value="Unassembled WGS sequence"/>
</dbReference>
<keyword evidence="2" id="KW-1133">Transmembrane helix</keyword>
<feature type="compositionally biased region" description="Polar residues" evidence="1">
    <location>
        <begin position="268"/>
        <end position="287"/>
    </location>
</feature>
<feature type="region of interest" description="Disordered" evidence="1">
    <location>
        <begin position="356"/>
        <end position="375"/>
    </location>
</feature>
<reference evidence="4 5" key="2">
    <citation type="submission" date="2023-11" db="UniProtKB">
        <authorList>
            <consortium name="WormBaseParasite"/>
        </authorList>
    </citation>
    <scope>IDENTIFICATION</scope>
</reference>
<feature type="compositionally biased region" description="Polar residues" evidence="1">
    <location>
        <begin position="490"/>
        <end position="510"/>
    </location>
</feature>
<feature type="compositionally biased region" description="Polar residues" evidence="1">
    <location>
        <begin position="248"/>
        <end position="258"/>
    </location>
</feature>